<evidence type="ECO:0000313" key="4">
    <source>
        <dbReference type="EMBL" id="KAF2159963.1"/>
    </source>
</evidence>
<feature type="region of interest" description="Disordered" evidence="2">
    <location>
        <begin position="594"/>
        <end position="623"/>
    </location>
</feature>
<dbReference type="EMBL" id="ML993631">
    <property type="protein sequence ID" value="KAF2159963.1"/>
    <property type="molecule type" value="Genomic_DNA"/>
</dbReference>
<feature type="compositionally biased region" description="Low complexity" evidence="2">
    <location>
        <begin position="598"/>
        <end position="614"/>
    </location>
</feature>
<dbReference type="OrthoDB" id="3364175at2759"/>
<dbReference type="PANTHER" id="PTHR47655">
    <property type="entry name" value="QUINIC ACID UTILIZATION ACTIVATOR"/>
    <property type="match status" value="1"/>
</dbReference>
<dbReference type="PANTHER" id="PTHR47655:SF2">
    <property type="entry name" value="QUINIC ACID UTILIZATION ACTIVATOR"/>
    <property type="match status" value="1"/>
</dbReference>
<dbReference type="GO" id="GO:0003700">
    <property type="term" value="F:DNA-binding transcription factor activity"/>
    <property type="evidence" value="ECO:0007669"/>
    <property type="project" value="TreeGrafter"/>
</dbReference>
<dbReference type="Pfam" id="PF04082">
    <property type="entry name" value="Fungal_trans"/>
    <property type="match status" value="1"/>
</dbReference>
<dbReference type="GeneID" id="54562807"/>
<dbReference type="InterPro" id="IPR052783">
    <property type="entry name" value="Metabolic/Drug-Res_Regulator"/>
</dbReference>
<dbReference type="GO" id="GO:0006351">
    <property type="term" value="P:DNA-templated transcription"/>
    <property type="evidence" value="ECO:0007669"/>
    <property type="project" value="InterPro"/>
</dbReference>
<feature type="domain" description="Xylanolytic transcriptional activator regulatory" evidence="3">
    <location>
        <begin position="146"/>
        <end position="274"/>
    </location>
</feature>
<evidence type="ECO:0000313" key="5">
    <source>
        <dbReference type="Proteomes" id="UP000799537"/>
    </source>
</evidence>
<dbReference type="AlphaFoldDB" id="A0A6A6BZD2"/>
<proteinExistence type="predicted"/>
<gene>
    <name evidence="4" type="ORF">M409DRAFT_29573</name>
</gene>
<dbReference type="GO" id="GO:0045944">
    <property type="term" value="P:positive regulation of transcription by RNA polymerase II"/>
    <property type="evidence" value="ECO:0007669"/>
    <property type="project" value="TreeGrafter"/>
</dbReference>
<name>A0A6A6BZD2_ZASCE</name>
<protein>
    <recommendedName>
        <fullName evidence="3">Xylanolytic transcriptional activator regulatory domain-containing protein</fullName>
    </recommendedName>
</protein>
<keyword evidence="5" id="KW-1185">Reference proteome</keyword>
<dbReference type="RefSeq" id="XP_033660852.1">
    <property type="nucleotide sequence ID" value="XM_033809535.1"/>
</dbReference>
<dbReference type="InterPro" id="IPR007219">
    <property type="entry name" value="XnlR_reg_dom"/>
</dbReference>
<evidence type="ECO:0000256" key="1">
    <source>
        <dbReference type="ARBA" id="ARBA00023242"/>
    </source>
</evidence>
<evidence type="ECO:0000256" key="2">
    <source>
        <dbReference type="SAM" id="MobiDB-lite"/>
    </source>
</evidence>
<dbReference type="GO" id="GO:0008270">
    <property type="term" value="F:zinc ion binding"/>
    <property type="evidence" value="ECO:0007669"/>
    <property type="project" value="InterPro"/>
</dbReference>
<sequence length="657" mass="73049">MEALLGVVLEQVEGSEDVLIQMLEERFHEGLEGSSWAVHLVEDLAESWRQSQLGKEMERLIPRTGDGETEAEVEREQELYKSNLRQTTRYRILPAQLGETVNSPARGVTSQKPIRPMNAFKALETEGPHSPYHELTTLPDHSVALIESYFIVVHSWFPIVERHHVYRTYYQYAKGQEVPSQGCFSCLLAILAAAEVRRAFQAASEDSDSVRTALELLHTALESIPNQYQAVELGHVQALLILSLAYVDMGRPEEAWVIVGRAAQALQLAGERLQKDKDKFTHVFRGYQMLDCILATKLRLMPYLWHGPLSNMGKVEEDGMEEWASVDGIFYCRTKHPGPMLALSTFNQLGDAAHELAEVFATDQSPGDRSDGKVVDSNGPADTGSRRRQHNGSFDVLTPQRLTLYLLRLTKDLVRSRQDDDQKVSASRIRELSQTYTTNIDMYQPHAIPALIQVLWTIIIDHAERFQATERTSALQGIRTALLATPGSPILSMAKQKLSHALSNRQRTAVEPSMIPLTPMTSKNSQADIVPRPVVDLMLTKRMPAVAGLGIQDVDFSLMPELEDESGVPDQTLDQIMAQLQGTTVVPTASAPISPEMGSNLGASSLNSNSQAQAEGYTDPFSWDNECENSLQNLGFPILDDRGTTIHPLLNLPALPR</sequence>
<dbReference type="CDD" id="cd12148">
    <property type="entry name" value="fungal_TF_MHR"/>
    <property type="match status" value="1"/>
</dbReference>
<feature type="region of interest" description="Disordered" evidence="2">
    <location>
        <begin position="362"/>
        <end position="393"/>
    </location>
</feature>
<dbReference type="Proteomes" id="UP000799537">
    <property type="component" value="Unassembled WGS sequence"/>
</dbReference>
<dbReference type="GO" id="GO:0003677">
    <property type="term" value="F:DNA binding"/>
    <property type="evidence" value="ECO:0007669"/>
    <property type="project" value="InterPro"/>
</dbReference>
<keyword evidence="1" id="KW-0539">Nucleus</keyword>
<reference evidence="4" key="1">
    <citation type="journal article" date="2020" name="Stud. Mycol.">
        <title>101 Dothideomycetes genomes: a test case for predicting lifestyles and emergence of pathogens.</title>
        <authorList>
            <person name="Haridas S."/>
            <person name="Albert R."/>
            <person name="Binder M."/>
            <person name="Bloem J."/>
            <person name="Labutti K."/>
            <person name="Salamov A."/>
            <person name="Andreopoulos B."/>
            <person name="Baker S."/>
            <person name="Barry K."/>
            <person name="Bills G."/>
            <person name="Bluhm B."/>
            <person name="Cannon C."/>
            <person name="Castanera R."/>
            <person name="Culley D."/>
            <person name="Daum C."/>
            <person name="Ezra D."/>
            <person name="Gonzalez J."/>
            <person name="Henrissat B."/>
            <person name="Kuo A."/>
            <person name="Liang C."/>
            <person name="Lipzen A."/>
            <person name="Lutzoni F."/>
            <person name="Magnuson J."/>
            <person name="Mondo S."/>
            <person name="Nolan M."/>
            <person name="Ohm R."/>
            <person name="Pangilinan J."/>
            <person name="Park H.-J."/>
            <person name="Ramirez L."/>
            <person name="Alfaro M."/>
            <person name="Sun H."/>
            <person name="Tritt A."/>
            <person name="Yoshinaga Y."/>
            <person name="Zwiers L.-H."/>
            <person name="Turgeon B."/>
            <person name="Goodwin S."/>
            <person name="Spatafora J."/>
            <person name="Crous P."/>
            <person name="Grigoriev I."/>
        </authorList>
    </citation>
    <scope>NUCLEOTIDE SEQUENCE</scope>
    <source>
        <strain evidence="4">ATCC 36951</strain>
    </source>
</reference>
<organism evidence="4 5">
    <name type="scientific">Zasmidium cellare ATCC 36951</name>
    <dbReference type="NCBI Taxonomy" id="1080233"/>
    <lineage>
        <taxon>Eukaryota</taxon>
        <taxon>Fungi</taxon>
        <taxon>Dikarya</taxon>
        <taxon>Ascomycota</taxon>
        <taxon>Pezizomycotina</taxon>
        <taxon>Dothideomycetes</taxon>
        <taxon>Dothideomycetidae</taxon>
        <taxon>Mycosphaerellales</taxon>
        <taxon>Mycosphaerellaceae</taxon>
        <taxon>Zasmidium</taxon>
    </lineage>
</organism>
<accession>A0A6A6BZD2</accession>
<evidence type="ECO:0000259" key="3">
    <source>
        <dbReference type="Pfam" id="PF04082"/>
    </source>
</evidence>